<feature type="binding site" evidence="7">
    <location>
        <begin position="93"/>
        <end position="98"/>
    </location>
    <ligand>
        <name>NAD(+)</name>
        <dbReference type="ChEBI" id="CHEBI:57540"/>
    </ligand>
</feature>
<feature type="domain" description="CoA-binding" evidence="8">
    <location>
        <begin position="82"/>
        <end position="179"/>
    </location>
</feature>
<comment type="subunit">
    <text evidence="7">Homodimer.</text>
</comment>
<feature type="DNA-binding region" description="H-T-H motif" evidence="7">
    <location>
        <begin position="19"/>
        <end position="58"/>
    </location>
</feature>
<keyword evidence="3 7" id="KW-0805">Transcription regulation</keyword>
<dbReference type="NCBIfam" id="NF003996">
    <property type="entry name" value="PRK05472.2-5"/>
    <property type="match status" value="1"/>
</dbReference>
<dbReference type="Gene3D" id="3.40.50.720">
    <property type="entry name" value="NAD(P)-binding Rossmann-like Domain"/>
    <property type="match status" value="1"/>
</dbReference>
<dbReference type="Proteomes" id="UP000005017">
    <property type="component" value="Unassembled WGS sequence"/>
</dbReference>
<dbReference type="NCBIfam" id="NF003995">
    <property type="entry name" value="PRK05472.2-4"/>
    <property type="match status" value="1"/>
</dbReference>
<dbReference type="InterPro" id="IPR022876">
    <property type="entry name" value="Tscrpt_rep_Rex"/>
</dbReference>
<evidence type="ECO:0000256" key="3">
    <source>
        <dbReference type="ARBA" id="ARBA00023015"/>
    </source>
</evidence>
<dbReference type="InterPro" id="IPR009718">
    <property type="entry name" value="Rex_DNA-bd_C_dom"/>
</dbReference>
<dbReference type="GO" id="GO:0003677">
    <property type="term" value="F:DNA binding"/>
    <property type="evidence" value="ECO:0007669"/>
    <property type="project" value="UniProtKB-UniRule"/>
</dbReference>
<dbReference type="GO" id="GO:0005737">
    <property type="term" value="C:cytoplasm"/>
    <property type="evidence" value="ECO:0007669"/>
    <property type="project" value="UniProtKB-SubCell"/>
</dbReference>
<dbReference type="Gene3D" id="1.10.10.10">
    <property type="entry name" value="Winged helix-like DNA-binding domain superfamily/Winged helix DNA-binding domain"/>
    <property type="match status" value="1"/>
</dbReference>
<comment type="similarity">
    <text evidence="7">Belongs to the transcriptional regulatory Rex family.</text>
</comment>
<dbReference type="OrthoDB" id="9784760at2"/>
<keyword evidence="6 7" id="KW-0804">Transcription</keyword>
<dbReference type="GO" id="GO:0003700">
    <property type="term" value="F:DNA-binding transcription factor activity"/>
    <property type="evidence" value="ECO:0007669"/>
    <property type="project" value="UniProtKB-UniRule"/>
</dbReference>
<evidence type="ECO:0000256" key="7">
    <source>
        <dbReference type="HAMAP-Rule" id="MF_01131"/>
    </source>
</evidence>
<comment type="function">
    <text evidence="7">Modulates transcription in response to changes in cellular NADH/NAD(+) redox state.</text>
</comment>
<keyword evidence="10" id="KW-1185">Reference proteome</keyword>
<dbReference type="InterPro" id="IPR036291">
    <property type="entry name" value="NAD(P)-bd_dom_sf"/>
</dbReference>
<evidence type="ECO:0000313" key="9">
    <source>
        <dbReference type="EMBL" id="EFC05815.1"/>
    </source>
</evidence>
<evidence type="ECO:0000256" key="6">
    <source>
        <dbReference type="ARBA" id="ARBA00023163"/>
    </source>
</evidence>
<dbReference type="SMART" id="SM00881">
    <property type="entry name" value="CoA_binding"/>
    <property type="match status" value="1"/>
</dbReference>
<keyword evidence="4 7" id="KW-0520">NAD</keyword>
<dbReference type="InterPro" id="IPR036388">
    <property type="entry name" value="WH-like_DNA-bd_sf"/>
</dbReference>
<evidence type="ECO:0000256" key="1">
    <source>
        <dbReference type="ARBA" id="ARBA00022490"/>
    </source>
</evidence>
<keyword evidence="2 7" id="KW-0678">Repressor</keyword>
<dbReference type="NCBIfam" id="NF003994">
    <property type="entry name" value="PRK05472.2-3"/>
    <property type="match status" value="1"/>
</dbReference>
<accession>D2MNM4</accession>
<proteinExistence type="inferred from homology"/>
<dbReference type="NCBIfam" id="NF003989">
    <property type="entry name" value="PRK05472.1-3"/>
    <property type="match status" value="1"/>
</dbReference>
<evidence type="ECO:0000256" key="2">
    <source>
        <dbReference type="ARBA" id="ARBA00022491"/>
    </source>
</evidence>
<dbReference type="SUPFAM" id="SSF46785">
    <property type="entry name" value="Winged helix' DNA-binding domain"/>
    <property type="match status" value="1"/>
</dbReference>
<gene>
    <name evidence="7" type="primary">rex</name>
    <name evidence="9" type="ORF">HMPREF9013_0005</name>
</gene>
<dbReference type="PANTHER" id="PTHR35786:SF1">
    <property type="entry name" value="REDOX-SENSING TRANSCRIPTIONAL REPRESSOR REX 1"/>
    <property type="match status" value="1"/>
</dbReference>
<keyword evidence="5 7" id="KW-0238">DNA-binding</keyword>
<dbReference type="Pfam" id="PF02629">
    <property type="entry name" value="CoA_binding"/>
    <property type="match status" value="1"/>
</dbReference>
<sequence length="213" mass="23995">MNDKNEKNVPRATLQRYPLYLKALRKLQEDGTNRIMSRELAELVSIEPTTIRRDFSFIGNLGKQGYGYDVTRLIEIFSEELGVNFDEKIILVGAGNLGRALLNYNHWNHIVGTIVCAFDLEPSSEEIGGIPVYPLSDLNRYMPEGTRIAILTISQDVQETVDLLVDAGIEGFVSFAMDHFSVPSHVSVRHIDVVSKIQELVFETNEKQQNKGV</sequence>
<evidence type="ECO:0000256" key="4">
    <source>
        <dbReference type="ARBA" id="ARBA00023027"/>
    </source>
</evidence>
<dbReference type="STRING" id="679192.HMPREF9013_0005"/>
<reference evidence="10" key="1">
    <citation type="submission" date="2009-12" db="EMBL/GenBank/DDBJ databases">
        <title>Sequence of Clostridiales genomosp. BVAB3 str. UPII9-5.</title>
        <authorList>
            <person name="Madupu R."/>
            <person name="Durkin A.S."/>
            <person name="Torralba M."/>
            <person name="Methe B."/>
            <person name="Sutton G.G."/>
            <person name="Strausberg R.L."/>
            <person name="Nelson K.E."/>
        </authorList>
    </citation>
    <scope>NUCLEOTIDE SEQUENCE [LARGE SCALE GENOMIC DNA]</scope>
    <source>
        <strain evidence="10">W1219</strain>
    </source>
</reference>
<dbReference type="EMBL" id="ADFR01000004">
    <property type="protein sequence ID" value="EFC05815.1"/>
    <property type="molecule type" value="Genomic_DNA"/>
</dbReference>
<dbReference type="SUPFAM" id="SSF51735">
    <property type="entry name" value="NAD(P)-binding Rossmann-fold domains"/>
    <property type="match status" value="1"/>
</dbReference>
<dbReference type="RefSeq" id="WP_006626995.1">
    <property type="nucleotide sequence ID" value="NZ_ADFR01000004.1"/>
</dbReference>
<dbReference type="AlphaFoldDB" id="D2MNM4"/>
<evidence type="ECO:0000313" key="10">
    <source>
        <dbReference type="Proteomes" id="UP000005017"/>
    </source>
</evidence>
<dbReference type="eggNOG" id="COG2344">
    <property type="taxonomic scope" value="Bacteria"/>
</dbReference>
<dbReference type="PANTHER" id="PTHR35786">
    <property type="entry name" value="REDOX-SENSING TRANSCRIPTIONAL REPRESSOR REX"/>
    <property type="match status" value="1"/>
</dbReference>
<name>D2MNM4_9FIRM</name>
<evidence type="ECO:0000259" key="8">
    <source>
        <dbReference type="SMART" id="SM00881"/>
    </source>
</evidence>
<dbReference type="GO" id="GO:0051775">
    <property type="term" value="P:response to redox state"/>
    <property type="evidence" value="ECO:0007669"/>
    <property type="project" value="InterPro"/>
</dbReference>
<evidence type="ECO:0000256" key="5">
    <source>
        <dbReference type="ARBA" id="ARBA00023125"/>
    </source>
</evidence>
<dbReference type="InterPro" id="IPR036390">
    <property type="entry name" value="WH_DNA-bd_sf"/>
</dbReference>
<comment type="subcellular location">
    <subcellularLocation>
        <location evidence="7">Cytoplasm</location>
    </subcellularLocation>
</comment>
<organism evidence="9 10">
    <name type="scientific">Bulleidia extructa W1219</name>
    <dbReference type="NCBI Taxonomy" id="679192"/>
    <lineage>
        <taxon>Bacteria</taxon>
        <taxon>Bacillati</taxon>
        <taxon>Bacillota</taxon>
        <taxon>Erysipelotrichia</taxon>
        <taxon>Erysipelotrichales</taxon>
        <taxon>Erysipelotrichaceae</taxon>
        <taxon>Bulleidia</taxon>
    </lineage>
</organism>
<protein>
    <recommendedName>
        <fullName evidence="7">Redox-sensing transcriptional repressor Rex</fullName>
    </recommendedName>
</protein>
<comment type="caution">
    <text evidence="9">The sequence shown here is derived from an EMBL/GenBank/DDBJ whole genome shotgun (WGS) entry which is preliminary data.</text>
</comment>
<keyword evidence="1 7" id="KW-0963">Cytoplasm</keyword>
<dbReference type="GO" id="GO:0045892">
    <property type="term" value="P:negative regulation of DNA-templated transcription"/>
    <property type="evidence" value="ECO:0007669"/>
    <property type="project" value="InterPro"/>
</dbReference>
<dbReference type="Pfam" id="PF06971">
    <property type="entry name" value="Put_DNA-bind_N"/>
    <property type="match status" value="1"/>
</dbReference>
<dbReference type="InterPro" id="IPR003781">
    <property type="entry name" value="CoA-bd"/>
</dbReference>
<dbReference type="HAMAP" id="MF_01131">
    <property type="entry name" value="Rex"/>
    <property type="match status" value="1"/>
</dbReference>